<dbReference type="NCBIfam" id="TIGR02276">
    <property type="entry name" value="beta_rpt_yvtn"/>
    <property type="match status" value="1"/>
</dbReference>
<dbReference type="InterPro" id="IPR011964">
    <property type="entry name" value="YVTN_b-propeller_repeat"/>
</dbReference>
<organism evidence="1 2">
    <name type="scientific">Cytobacillus oceanisediminis</name>
    <dbReference type="NCBI Taxonomy" id="665099"/>
    <lineage>
        <taxon>Bacteria</taxon>
        <taxon>Bacillati</taxon>
        <taxon>Bacillota</taxon>
        <taxon>Bacilli</taxon>
        <taxon>Bacillales</taxon>
        <taxon>Bacillaceae</taxon>
        <taxon>Cytobacillus</taxon>
    </lineage>
</organism>
<reference evidence="1 2" key="1">
    <citation type="submission" date="2018-05" db="EMBL/GenBank/DDBJ databases">
        <title>Freshwater and sediment microbial communities from various areas in North America, analyzing microbe dynamics in response to fracking.</title>
        <authorList>
            <person name="Lamendella R."/>
        </authorList>
    </citation>
    <scope>NUCLEOTIDE SEQUENCE [LARGE SCALE GENOMIC DNA]</scope>
    <source>
        <strain evidence="1 2">15_TX</strain>
    </source>
</reference>
<dbReference type="PROSITE" id="PS51257">
    <property type="entry name" value="PROKAR_LIPOPROTEIN"/>
    <property type="match status" value="1"/>
</dbReference>
<gene>
    <name evidence="1" type="ORF">DFO73_10361</name>
</gene>
<dbReference type="Gene3D" id="2.130.10.10">
    <property type="entry name" value="YVTN repeat-like/Quinoprotein amine dehydrogenase"/>
    <property type="match status" value="2"/>
</dbReference>
<proteinExistence type="predicted"/>
<dbReference type="InterPro" id="IPR051200">
    <property type="entry name" value="Host-pathogen_enzymatic-act"/>
</dbReference>
<dbReference type="PANTHER" id="PTHR47197">
    <property type="entry name" value="PROTEIN NIRF"/>
    <property type="match status" value="1"/>
</dbReference>
<dbReference type="AlphaFoldDB" id="A0A2V3A381"/>
<dbReference type="OrthoDB" id="120019at2"/>
<sequence>MFKKYWFFGLILITILLSSCTEKRQPSLPEDISFAATINLKDMTVSFVDLKKLALAEEWKMEKPYTGALILPDRDTILFYGNQLETADLYSLKEGKKIGSWETGTGIVNGKLLEDKTEVALVDQDLNKIRFFNIKGKELKQIETESNPLTILESRKAKKLYVLSFNHEKLAVIDLQTKEKTDEFITHPSAAGAWLNEESNELWIGGHGEGIEIEQDIHVYDSETGDLKKTIPAPSMPINFLEKDSHVYVLSHGSNMLYKIKESGELAASVSIAANPFEMAIAEGKLLVAGYDSNDVHILDPQNLKSLKTIKVGEGPFKIVLRERMK</sequence>
<dbReference type="SUPFAM" id="SSF51004">
    <property type="entry name" value="C-terminal (heme d1) domain of cytochrome cd1-nitrite reductase"/>
    <property type="match status" value="1"/>
</dbReference>
<dbReference type="EMBL" id="QGTW01000003">
    <property type="protein sequence ID" value="PWW30179.1"/>
    <property type="molecule type" value="Genomic_DNA"/>
</dbReference>
<protein>
    <submittedName>
        <fullName evidence="1">YVTN family beta-propeller protein</fullName>
    </submittedName>
</protein>
<dbReference type="InterPro" id="IPR011048">
    <property type="entry name" value="Haem_d1_sf"/>
</dbReference>
<dbReference type="RefSeq" id="WP_110064067.1">
    <property type="nucleotide sequence ID" value="NZ_QGTW01000003.1"/>
</dbReference>
<name>A0A2V3A381_9BACI</name>
<dbReference type="Proteomes" id="UP000247150">
    <property type="component" value="Unassembled WGS sequence"/>
</dbReference>
<evidence type="ECO:0000313" key="1">
    <source>
        <dbReference type="EMBL" id="PWW30179.1"/>
    </source>
</evidence>
<comment type="caution">
    <text evidence="1">The sequence shown here is derived from an EMBL/GenBank/DDBJ whole genome shotgun (WGS) entry which is preliminary data.</text>
</comment>
<accession>A0A2V3A381</accession>
<evidence type="ECO:0000313" key="2">
    <source>
        <dbReference type="Proteomes" id="UP000247150"/>
    </source>
</evidence>
<dbReference type="InterPro" id="IPR015943">
    <property type="entry name" value="WD40/YVTN_repeat-like_dom_sf"/>
</dbReference>
<dbReference type="PANTHER" id="PTHR47197:SF3">
    <property type="entry name" value="DIHYDRO-HEME D1 DEHYDROGENASE"/>
    <property type="match status" value="1"/>
</dbReference>